<evidence type="ECO:0000313" key="3">
    <source>
        <dbReference type="EMBL" id="KNZ69114.1"/>
    </source>
</evidence>
<dbReference type="Gene3D" id="3.40.190.10">
    <property type="entry name" value="Periplasmic binding protein-like II"/>
    <property type="match status" value="2"/>
</dbReference>
<dbReference type="RefSeq" id="WP_052218379.1">
    <property type="nucleotide sequence ID" value="NZ_LGTE01000016.1"/>
</dbReference>
<dbReference type="Proteomes" id="UP000037175">
    <property type="component" value="Unassembled WGS sequence"/>
</dbReference>
<dbReference type="SUPFAM" id="SSF53850">
    <property type="entry name" value="Periplasmic binding protein-like II"/>
    <property type="match status" value="1"/>
</dbReference>
<accession>A0A0L6W206</accession>
<dbReference type="EMBL" id="LGTE01000016">
    <property type="protein sequence ID" value="KNZ69114.1"/>
    <property type="molecule type" value="Genomic_DNA"/>
</dbReference>
<feature type="domain" description="SsuA/THI5-like" evidence="2">
    <location>
        <begin position="80"/>
        <end position="265"/>
    </location>
</feature>
<feature type="compositionally biased region" description="Basic and acidic residues" evidence="1">
    <location>
        <begin position="343"/>
        <end position="354"/>
    </location>
</feature>
<proteinExistence type="predicted"/>
<evidence type="ECO:0000259" key="2">
    <source>
        <dbReference type="Pfam" id="PF09084"/>
    </source>
</evidence>
<evidence type="ECO:0000256" key="1">
    <source>
        <dbReference type="SAM" id="MobiDB-lite"/>
    </source>
</evidence>
<organism evidence="3 4">
    <name type="scientific">Thermincola ferriacetica</name>
    <dbReference type="NCBI Taxonomy" id="281456"/>
    <lineage>
        <taxon>Bacteria</taxon>
        <taxon>Bacillati</taxon>
        <taxon>Bacillota</taxon>
        <taxon>Clostridia</taxon>
        <taxon>Eubacteriales</taxon>
        <taxon>Thermincolaceae</taxon>
        <taxon>Thermincola</taxon>
    </lineage>
</organism>
<dbReference type="AlphaFoldDB" id="A0A0L6W206"/>
<dbReference type="Pfam" id="PF09084">
    <property type="entry name" value="NMT1"/>
    <property type="match status" value="1"/>
</dbReference>
<name>A0A0L6W206_9FIRM</name>
<dbReference type="PANTHER" id="PTHR30024">
    <property type="entry name" value="ALIPHATIC SULFONATES-BINDING PROTEIN-RELATED"/>
    <property type="match status" value="1"/>
</dbReference>
<feature type="region of interest" description="Disordered" evidence="1">
    <location>
        <begin position="333"/>
        <end position="354"/>
    </location>
</feature>
<evidence type="ECO:0000313" key="4">
    <source>
        <dbReference type="Proteomes" id="UP000037175"/>
    </source>
</evidence>
<gene>
    <name evidence="3" type="ORF">Tfer_2218</name>
</gene>
<protein>
    <submittedName>
        <fullName evidence="3">ABC transporter substrate-binding protein</fullName>
    </submittedName>
</protein>
<dbReference type="PANTHER" id="PTHR30024:SF2">
    <property type="entry name" value="ABC TRANSPORTER SUBSTRATE-BINDING PROTEIN"/>
    <property type="match status" value="1"/>
</dbReference>
<reference evidence="4" key="1">
    <citation type="submission" date="2015-07" db="EMBL/GenBank/DDBJ databases">
        <title>Complete Genome of Thermincola ferriacetica strain Z-0001T.</title>
        <authorList>
            <person name="Lusk B."/>
            <person name="Badalamenti J.P."/>
            <person name="Parameswaran P."/>
            <person name="Bond D.R."/>
            <person name="Torres C.I."/>
        </authorList>
    </citation>
    <scope>NUCLEOTIDE SEQUENCE [LARGE SCALE GENOMIC DNA]</scope>
    <source>
        <strain evidence="4">Z-0001</strain>
    </source>
</reference>
<dbReference type="PATRIC" id="fig|281456.6.peg.2344"/>
<sequence precursor="true">MKKITGFLIALLLILSVLFVAGCTTSKRSQNQAAGYSGEKIRIAIQYGLGYAPVQIVKEKKLIEKYLPGAQVEWKQMGGEMIREAMVSGDLDIGFTGQTPFWIAWDKGADWKICTALGTAPLGLVTYREDLKSLKDFKIGDKIATPYSGSIQHMLLAMAAEKELGNPKAMDKNLVSMQHPDAATAVVSKRAIAAHFSAPPYLYEELDTPGVELVLNGEDAFGGEFGFLVGSATRDFHDNHPTAYAAFVMAMDEAITFINNSPEEAAKILAPSYKMPAEKVEKYLTWPGTNYTSTPYGLLGFAEFMKKAGYISKVPKSLDEVCWENVTAAIGKKSGGLSPVEKAQYRDSNKNNKR</sequence>
<keyword evidence="4" id="KW-1185">Reference proteome</keyword>
<dbReference type="InterPro" id="IPR015168">
    <property type="entry name" value="SsuA/THI5"/>
</dbReference>
<dbReference type="PROSITE" id="PS51257">
    <property type="entry name" value="PROKAR_LIPOPROTEIN"/>
    <property type="match status" value="1"/>
</dbReference>
<comment type="caution">
    <text evidence="3">The sequence shown here is derived from an EMBL/GenBank/DDBJ whole genome shotgun (WGS) entry which is preliminary data.</text>
</comment>